<evidence type="ECO:0000259" key="1">
    <source>
        <dbReference type="Pfam" id="PF23571"/>
    </source>
</evidence>
<keyword evidence="4" id="KW-1185">Reference proteome</keyword>
<dbReference type="Proteomes" id="UP000003919">
    <property type="component" value="Chromosome"/>
</dbReference>
<sequence>MAILGKLVKAGIDITAKLQSEEENPKISQENQLRDLLTQAKDTAFGKYYGFSEILQSDQLVESFQKEVPIFDYKQMHELWWSKQERFEDITWPGKPNFFARSSGTTGKSSKRIPITDEFLASMKSVGSSMISSLHDFDFPETLFESEILMLSSSANLEKNDRGFEEGEISGINVSNFPDWYDIFYRPGKDIAAIPDWDERVNAIAEQAPEWNIGAIAGIPSWVLLMLQRIIKKHNLKHIHEIWPNFQVYASGGVAFETYREDFNAICGKPITIMDTYLASEGFISYTGTPGSMDMKMALEHGYFFEFIPFDERGINETGELLDEPLVLGIDEVEVGQEYVLILSSCAGAWRYMIGDVIRFQSLNPPQIKITGRTKFFLNVVGSQLSEEKMDKAILELAEAHQSSINEYMVAAIKNEAGEYIHQWVIVSDLKTDGLAKELDKLLQAANKNYAVARSKALKDIDVKVISKNQYTDFLGQSNKKGGQTKTPKVMKEEKMKSLLKFISQL</sequence>
<dbReference type="EMBL" id="CM001023">
    <property type="protein sequence ID" value="EAZ82974.1"/>
    <property type="molecule type" value="Genomic_DNA"/>
</dbReference>
<protein>
    <recommendedName>
        <fullName evidence="5">GH3 auxin-responsive promoter family protein</fullName>
    </recommendedName>
</protein>
<name>A3HT06_9BACT</name>
<dbReference type="eggNOG" id="COG0318">
    <property type="taxonomic scope" value="Bacteria"/>
</dbReference>
<dbReference type="PANTHER" id="PTHR31901:SF9">
    <property type="entry name" value="GH3 DOMAIN-CONTAINING PROTEIN"/>
    <property type="match status" value="1"/>
</dbReference>
<dbReference type="GO" id="GO:0005737">
    <property type="term" value="C:cytoplasm"/>
    <property type="evidence" value="ECO:0007669"/>
    <property type="project" value="TreeGrafter"/>
</dbReference>
<feature type="domain" description="GH3 C-terminal" evidence="2">
    <location>
        <begin position="390"/>
        <end position="494"/>
    </location>
</feature>
<dbReference type="Pfam" id="PF23572">
    <property type="entry name" value="GH3_C"/>
    <property type="match status" value="1"/>
</dbReference>
<feature type="domain" description="GH3 middle" evidence="1">
    <location>
        <begin position="299"/>
        <end position="373"/>
    </location>
</feature>
<evidence type="ECO:0000313" key="4">
    <source>
        <dbReference type="Proteomes" id="UP000003919"/>
    </source>
</evidence>
<evidence type="ECO:0000313" key="3">
    <source>
        <dbReference type="EMBL" id="EAZ82974.1"/>
    </source>
</evidence>
<comment type="caution">
    <text evidence="3">The sequence shown here is derived from an EMBL/GenBank/DDBJ whole genome shotgun (WGS) entry which is preliminary data.</text>
</comment>
<accession>A3HT06</accession>
<proteinExistence type="predicted"/>
<dbReference type="EMBL" id="AAXU02000001">
    <property type="protein sequence ID" value="EAZ82974.1"/>
    <property type="molecule type" value="Genomic_DNA"/>
</dbReference>
<evidence type="ECO:0008006" key="5">
    <source>
        <dbReference type="Google" id="ProtNLM"/>
    </source>
</evidence>
<dbReference type="STRING" id="388413.ALPR1_12175"/>
<dbReference type="GO" id="GO:0016881">
    <property type="term" value="F:acid-amino acid ligase activity"/>
    <property type="evidence" value="ECO:0007669"/>
    <property type="project" value="TreeGrafter"/>
</dbReference>
<dbReference type="HOGENOM" id="CLU_016249_4_0_10"/>
<gene>
    <name evidence="3" type="ORF">ALPR1_12175</name>
</gene>
<dbReference type="OrthoDB" id="5678283at2"/>
<dbReference type="InterPro" id="IPR055377">
    <property type="entry name" value="GH3_M"/>
</dbReference>
<dbReference type="RefSeq" id="WP_008200880.1">
    <property type="nucleotide sequence ID" value="NZ_CM001023.1"/>
</dbReference>
<reference evidence="3 4" key="1">
    <citation type="journal article" date="2011" name="J. Bacteriol.">
        <title>Complete genome sequence of Algoriphagus sp. PR1, bacterial prey of a colony-forming choanoflagellate.</title>
        <authorList>
            <person name="Alegado R.A."/>
            <person name="Ferriera S."/>
            <person name="Nusbaum C."/>
            <person name="Young S.K."/>
            <person name="Zeng Q."/>
            <person name="Imamovic A."/>
            <person name="Fairclough S.R."/>
            <person name="King N."/>
        </authorList>
    </citation>
    <scope>NUCLEOTIDE SEQUENCE [LARGE SCALE GENOMIC DNA]</scope>
    <source>
        <strain evidence="3 4">PR1</strain>
    </source>
</reference>
<dbReference type="Pfam" id="PF03321">
    <property type="entry name" value="GH3"/>
    <property type="match status" value="1"/>
</dbReference>
<evidence type="ECO:0000259" key="2">
    <source>
        <dbReference type="Pfam" id="PF23572"/>
    </source>
</evidence>
<dbReference type="AlphaFoldDB" id="A3HT06"/>
<dbReference type="InterPro" id="IPR004993">
    <property type="entry name" value="GH3"/>
</dbReference>
<dbReference type="Pfam" id="PF23571">
    <property type="entry name" value="GH3_M"/>
    <property type="match status" value="1"/>
</dbReference>
<dbReference type="PANTHER" id="PTHR31901">
    <property type="entry name" value="GH3 DOMAIN-CONTAINING PROTEIN"/>
    <property type="match status" value="1"/>
</dbReference>
<organism evidence="3 4">
    <name type="scientific">Algoriphagus machipongonensis</name>
    <dbReference type="NCBI Taxonomy" id="388413"/>
    <lineage>
        <taxon>Bacteria</taxon>
        <taxon>Pseudomonadati</taxon>
        <taxon>Bacteroidota</taxon>
        <taxon>Cytophagia</taxon>
        <taxon>Cytophagales</taxon>
        <taxon>Cyclobacteriaceae</taxon>
        <taxon>Algoriphagus</taxon>
    </lineage>
</organism>
<dbReference type="InterPro" id="IPR055378">
    <property type="entry name" value="GH3_C"/>
</dbReference>